<dbReference type="PANTHER" id="PTHR43625:SF88">
    <property type="entry name" value="OS07G0143000 PROTEIN"/>
    <property type="match status" value="1"/>
</dbReference>
<organism evidence="3 4">
    <name type="scientific">Okeanomitos corallinicola TIOX110</name>
    <dbReference type="NCBI Taxonomy" id="3133117"/>
    <lineage>
        <taxon>Bacteria</taxon>
        <taxon>Bacillati</taxon>
        <taxon>Cyanobacteriota</taxon>
        <taxon>Cyanophyceae</taxon>
        <taxon>Nostocales</taxon>
        <taxon>Aphanizomenonaceae</taxon>
        <taxon>Okeanomitos</taxon>
    </lineage>
</organism>
<dbReference type="InterPro" id="IPR036812">
    <property type="entry name" value="NAD(P)_OxRdtase_dom_sf"/>
</dbReference>
<dbReference type="EMBL" id="CP150886">
    <property type="protein sequence ID" value="WZB88894.1"/>
    <property type="molecule type" value="Genomic_DNA"/>
</dbReference>
<proteinExistence type="predicted"/>
<evidence type="ECO:0000313" key="4">
    <source>
        <dbReference type="Proteomes" id="UP001483337"/>
    </source>
</evidence>
<feature type="domain" description="NADP-dependent oxidoreductase" evidence="2">
    <location>
        <begin position="15"/>
        <end position="308"/>
    </location>
</feature>
<dbReference type="CDD" id="cd19093">
    <property type="entry name" value="AKR_AtPLR-like"/>
    <property type="match status" value="1"/>
</dbReference>
<evidence type="ECO:0000313" key="3">
    <source>
        <dbReference type="EMBL" id="WZB88894.1"/>
    </source>
</evidence>
<dbReference type="Gene3D" id="3.20.20.100">
    <property type="entry name" value="NADP-dependent oxidoreductase domain"/>
    <property type="match status" value="1"/>
</dbReference>
<dbReference type="PRINTS" id="PR00069">
    <property type="entry name" value="ALDKETRDTASE"/>
</dbReference>
<accession>A0ABZ2UU23</accession>
<dbReference type="RefSeq" id="WP_353931799.1">
    <property type="nucleotide sequence ID" value="NZ_CP150886.1"/>
</dbReference>
<keyword evidence="4" id="KW-1185">Reference proteome</keyword>
<protein>
    <submittedName>
        <fullName evidence="3">Aldo/keto reductase</fullName>
    </submittedName>
</protein>
<keyword evidence="1" id="KW-0560">Oxidoreductase</keyword>
<sequence length="313" mass="34484">METITLGKTGLTVPPLCIGTWAWGDKLFWNYGDAYGEEQLQAAFNAAVEAGVTFFDTAEIYGLGLSEQFLGKFMKQNPEKVQVATKFGPLPWRWDGKSVSEALTESLKRLQVERIELYQVHWPFTFLLSQETLMNTLADEVQRGRIGSIGVSNYSAAEMQAAHKTLSARGVPLAVNQVRYSLLTRQIETNGILQTARNLGITILAYSPLAQGLLTGKYTTAYKPTGARSIDPRFSQDGLNKIAPVLSLLTKIGEKYDCTPAQVALNWLIAQGNVIPIAGVKNADQVKQNVGALGWNMTDDELGELEQITQPWK</sequence>
<evidence type="ECO:0000259" key="2">
    <source>
        <dbReference type="Pfam" id="PF00248"/>
    </source>
</evidence>
<dbReference type="InterPro" id="IPR020471">
    <property type="entry name" value="AKR"/>
</dbReference>
<name>A0ABZ2UU23_9CYAN</name>
<dbReference type="SUPFAM" id="SSF51430">
    <property type="entry name" value="NAD(P)-linked oxidoreductase"/>
    <property type="match status" value="1"/>
</dbReference>
<evidence type="ECO:0000256" key="1">
    <source>
        <dbReference type="ARBA" id="ARBA00023002"/>
    </source>
</evidence>
<reference evidence="3 4" key="1">
    <citation type="submission" date="2024-04" db="EMBL/GenBank/DDBJ databases">
        <title>Okeanomitos corallinicola gen. &amp; sp. nov. (Nostocales, Cyanobacteria), a new toxic marine heterocyst-forming cyanobacterium from a coral reef.</title>
        <authorList>
            <person name="Li H."/>
            <person name="Li R."/>
            <person name="Kang J."/>
            <person name="Hii K.S."/>
            <person name="Mohamed H.F."/>
            <person name="Xu X."/>
            <person name="Luo Z."/>
        </authorList>
    </citation>
    <scope>NUCLEOTIDE SEQUENCE [LARGE SCALE GENOMIC DNA]</scope>
    <source>
        <strain evidence="3 4">TIOX110</strain>
    </source>
</reference>
<gene>
    <name evidence="3" type="ORF">WJM97_04215</name>
</gene>
<dbReference type="InterPro" id="IPR023210">
    <property type="entry name" value="NADP_OxRdtase_dom"/>
</dbReference>
<dbReference type="InterPro" id="IPR050791">
    <property type="entry name" value="Aldo-Keto_reductase"/>
</dbReference>
<dbReference type="Pfam" id="PF00248">
    <property type="entry name" value="Aldo_ket_red"/>
    <property type="match status" value="1"/>
</dbReference>
<dbReference type="Proteomes" id="UP001483337">
    <property type="component" value="Chromosome"/>
</dbReference>
<dbReference type="PANTHER" id="PTHR43625">
    <property type="entry name" value="AFLATOXIN B1 ALDEHYDE REDUCTASE"/>
    <property type="match status" value="1"/>
</dbReference>